<gene>
    <name evidence="3" type="primary">dinJ_1</name>
    <name evidence="3" type="ORF">Lsan_0023</name>
</gene>
<dbReference type="PIRSF" id="PIRSF003108">
    <property type="entry name" value="DinJ"/>
    <property type="match status" value="1"/>
</dbReference>
<dbReference type="GO" id="GO:0006355">
    <property type="term" value="P:regulation of DNA-templated transcription"/>
    <property type="evidence" value="ECO:0007669"/>
    <property type="project" value="InterPro"/>
</dbReference>
<dbReference type="OrthoDB" id="9804867at2"/>
<dbReference type="Proteomes" id="UP000054703">
    <property type="component" value="Unassembled WGS sequence"/>
</dbReference>
<dbReference type="GO" id="GO:0000987">
    <property type="term" value="F:cis-regulatory region sequence-specific DNA binding"/>
    <property type="evidence" value="ECO:0007669"/>
    <property type="project" value="InterPro"/>
</dbReference>
<evidence type="ECO:0000313" key="4">
    <source>
        <dbReference type="Proteomes" id="UP000054703"/>
    </source>
</evidence>
<dbReference type="InterPro" id="IPR026262">
    <property type="entry name" value="DinJ"/>
</dbReference>
<proteinExistence type="inferred from homology"/>
<evidence type="ECO:0000313" key="3">
    <source>
        <dbReference type="EMBL" id="KTD70341.1"/>
    </source>
</evidence>
<dbReference type="InterPro" id="IPR013321">
    <property type="entry name" value="Arc_rbn_hlx_hlx"/>
</dbReference>
<reference evidence="3 4" key="1">
    <citation type="submission" date="2015-11" db="EMBL/GenBank/DDBJ databases">
        <title>Genomic analysis of 38 Legionella species identifies large and diverse effector repertoires.</title>
        <authorList>
            <person name="Burstein D."/>
            <person name="Amaro F."/>
            <person name="Zusman T."/>
            <person name="Lifshitz Z."/>
            <person name="Cohen O."/>
            <person name="Gilbert J.A."/>
            <person name="Pupko T."/>
            <person name="Shuman H.A."/>
            <person name="Segal G."/>
        </authorList>
    </citation>
    <scope>NUCLEOTIDE SEQUENCE [LARGE SCALE GENOMIC DNA]</scope>
    <source>
        <strain evidence="3 4">SC-63-C7</strain>
    </source>
</reference>
<organism evidence="3 4">
    <name type="scientific">Legionella santicrucis</name>
    <dbReference type="NCBI Taxonomy" id="45074"/>
    <lineage>
        <taxon>Bacteria</taxon>
        <taxon>Pseudomonadati</taxon>
        <taxon>Pseudomonadota</taxon>
        <taxon>Gammaproteobacteria</taxon>
        <taxon>Legionellales</taxon>
        <taxon>Legionellaceae</taxon>
        <taxon>Legionella</taxon>
    </lineage>
</organism>
<protein>
    <submittedName>
        <fullName evidence="3">Antitoxin DinJ</fullName>
    </submittedName>
</protein>
<keyword evidence="4" id="KW-1185">Reference proteome</keyword>
<dbReference type="RefSeq" id="WP_058512515.1">
    <property type="nucleotide sequence ID" value="NZ_CAAAIH010000031.1"/>
</dbReference>
<dbReference type="EMBL" id="LNYU01000002">
    <property type="protein sequence ID" value="KTD70341.1"/>
    <property type="molecule type" value="Genomic_DNA"/>
</dbReference>
<dbReference type="GO" id="GO:0006351">
    <property type="term" value="P:DNA-templated transcription"/>
    <property type="evidence" value="ECO:0007669"/>
    <property type="project" value="TreeGrafter"/>
</dbReference>
<dbReference type="InterPro" id="IPR007337">
    <property type="entry name" value="RelB/DinJ"/>
</dbReference>
<dbReference type="NCBIfam" id="TIGR02384">
    <property type="entry name" value="RelB_DinJ"/>
    <property type="match status" value="1"/>
</dbReference>
<dbReference type="GO" id="GO:0015643">
    <property type="term" value="F:toxic substance binding"/>
    <property type="evidence" value="ECO:0007669"/>
    <property type="project" value="InterPro"/>
</dbReference>
<dbReference type="AlphaFoldDB" id="A0A0W0ZM36"/>
<dbReference type="PANTHER" id="PTHR38781:SF1">
    <property type="entry name" value="ANTITOXIN DINJ-RELATED"/>
    <property type="match status" value="1"/>
</dbReference>
<dbReference type="GO" id="GO:0044010">
    <property type="term" value="P:single-species biofilm formation"/>
    <property type="evidence" value="ECO:0007669"/>
    <property type="project" value="InterPro"/>
</dbReference>
<sequence>MKTATVRARVEPELKLEVESVLNELGLSVSEAIEIYLRQIKLVHGIPFDIRIPNKTTQETFEHTDRGENLNYYKNAKDMFDKLEG</sequence>
<dbReference type="STRING" id="45074.Lsan_0023"/>
<keyword evidence="2" id="KW-1277">Toxin-antitoxin system</keyword>
<comment type="caution">
    <text evidence="3">The sequence shown here is derived from an EMBL/GenBank/DDBJ whole genome shotgun (WGS) entry which is preliminary data.</text>
</comment>
<dbReference type="Pfam" id="PF04221">
    <property type="entry name" value="RelB"/>
    <property type="match status" value="1"/>
</dbReference>
<dbReference type="PANTHER" id="PTHR38781">
    <property type="entry name" value="ANTITOXIN DINJ-RELATED"/>
    <property type="match status" value="1"/>
</dbReference>
<name>A0A0W0ZM36_9GAMM</name>
<dbReference type="PATRIC" id="fig|45074.5.peg.26"/>
<evidence type="ECO:0000256" key="1">
    <source>
        <dbReference type="ARBA" id="ARBA00010562"/>
    </source>
</evidence>
<comment type="similarity">
    <text evidence="1">Belongs to the RelB/DinJ antitoxin family.</text>
</comment>
<dbReference type="Gene3D" id="1.10.1220.10">
    <property type="entry name" value="Met repressor-like"/>
    <property type="match status" value="1"/>
</dbReference>
<accession>A0A0W0ZM36</accession>
<evidence type="ECO:0000256" key="2">
    <source>
        <dbReference type="ARBA" id="ARBA00022649"/>
    </source>
</evidence>